<accession>F0SLR0</accession>
<feature type="signal peptide" evidence="1">
    <location>
        <begin position="1"/>
        <end position="25"/>
    </location>
</feature>
<name>F0SLR0_RUBBR</name>
<organism evidence="2 3">
    <name type="scientific">Rubinisphaera brasiliensis (strain ATCC 49424 / DSM 5305 / JCM 21570 / IAM 15109 / NBRC 103401 / IFAM 1448)</name>
    <name type="common">Planctomyces brasiliensis</name>
    <dbReference type="NCBI Taxonomy" id="756272"/>
    <lineage>
        <taxon>Bacteria</taxon>
        <taxon>Pseudomonadati</taxon>
        <taxon>Planctomycetota</taxon>
        <taxon>Planctomycetia</taxon>
        <taxon>Planctomycetales</taxon>
        <taxon>Planctomycetaceae</taxon>
        <taxon>Rubinisphaera</taxon>
    </lineage>
</organism>
<dbReference type="eggNOG" id="ENOG5032I6D">
    <property type="taxonomic scope" value="Bacteria"/>
</dbReference>
<sequence>MLPSAPSRLLLLLGVVVFSSQDVLADSFSLREPINDKRTFTVEVQVNAQGQLKTPVKEDTAAELPLTVQANMKYSERRLPAAGRDDRAWRGVRRYTSATSKIVVKEQTTQLSLSQRSRDVVAEGQRSGLLLYSRDMPLRRQDVDLLSLPGDPLAVLAALPSSDVEVGDTWTVPEWAAQMFVGVEAATSSKLTGKLLTVKEDIATLQFQGEVAGATTGAATKVTLNGTAEFDLKNSVLKSLKLIQQEQRGISTVSPGMDVTATIRWERQVAPSNASFSEQVVESIPFDPPEEADLLLFDSRHWDVALMHDRNWHVFQEIPEVSVLRLVESGALISQCNIARIPKMAAGQHVAPETFERDIKVSLGDQLSEIVDATEVPTDDGKYIFRVVAAGNVNDLDMVWLYYLCAHPDGRQISFVFAVEQSNLEALNSRDLKLVETLEFK</sequence>
<gene>
    <name evidence="2" type="ordered locus">Plabr_1186</name>
</gene>
<dbReference type="OrthoDB" id="280947at2"/>
<dbReference type="AlphaFoldDB" id="F0SLR0"/>
<protein>
    <submittedName>
        <fullName evidence="2">Uncharacterized protein</fullName>
    </submittedName>
</protein>
<dbReference type="Proteomes" id="UP000006860">
    <property type="component" value="Chromosome"/>
</dbReference>
<evidence type="ECO:0000256" key="1">
    <source>
        <dbReference type="SAM" id="SignalP"/>
    </source>
</evidence>
<evidence type="ECO:0000313" key="3">
    <source>
        <dbReference type="Proteomes" id="UP000006860"/>
    </source>
</evidence>
<reference evidence="3" key="1">
    <citation type="submission" date="2011-02" db="EMBL/GenBank/DDBJ databases">
        <title>The complete genome of Planctomyces brasiliensis DSM 5305.</title>
        <authorList>
            <person name="Lucas S."/>
            <person name="Copeland A."/>
            <person name="Lapidus A."/>
            <person name="Bruce D."/>
            <person name="Goodwin L."/>
            <person name="Pitluck S."/>
            <person name="Kyrpides N."/>
            <person name="Mavromatis K."/>
            <person name="Pagani I."/>
            <person name="Ivanova N."/>
            <person name="Ovchinnikova G."/>
            <person name="Lu M."/>
            <person name="Detter J.C."/>
            <person name="Han C."/>
            <person name="Land M."/>
            <person name="Hauser L."/>
            <person name="Markowitz V."/>
            <person name="Cheng J.-F."/>
            <person name="Hugenholtz P."/>
            <person name="Woyke T."/>
            <person name="Wu D."/>
            <person name="Tindall B."/>
            <person name="Pomrenke H.G."/>
            <person name="Brambilla E."/>
            <person name="Klenk H.-P."/>
            <person name="Eisen J.A."/>
        </authorList>
    </citation>
    <scope>NUCLEOTIDE SEQUENCE [LARGE SCALE GENOMIC DNA]</scope>
    <source>
        <strain evidence="3">ATCC 49424 / DSM 5305 / JCM 21570 / NBRC 103401 / IFAM 1448</strain>
    </source>
</reference>
<dbReference type="EMBL" id="CP002546">
    <property type="protein sequence ID" value="ADY58801.1"/>
    <property type="molecule type" value="Genomic_DNA"/>
</dbReference>
<keyword evidence="3" id="KW-1185">Reference proteome</keyword>
<feature type="chain" id="PRO_5003260583" evidence="1">
    <location>
        <begin position="26"/>
        <end position="441"/>
    </location>
</feature>
<dbReference type="KEGG" id="pbs:Plabr_1186"/>
<dbReference type="HOGENOM" id="CLU_037946_0_0_0"/>
<keyword evidence="1" id="KW-0732">Signal</keyword>
<evidence type="ECO:0000313" key="2">
    <source>
        <dbReference type="EMBL" id="ADY58801.1"/>
    </source>
</evidence>
<dbReference type="RefSeq" id="WP_013627534.1">
    <property type="nucleotide sequence ID" value="NC_015174.1"/>
</dbReference>
<proteinExistence type="predicted"/>